<proteinExistence type="predicted"/>
<dbReference type="EMBL" id="CAJNAU010000044">
    <property type="protein sequence ID" value="CAE6789355.1"/>
    <property type="molecule type" value="Genomic_DNA"/>
</dbReference>
<dbReference type="EMBL" id="FPBH01000029">
    <property type="protein sequence ID" value="SFU24717.1"/>
    <property type="molecule type" value="Genomic_DNA"/>
</dbReference>
<dbReference type="GeneID" id="77198595"/>
<sequence>MGRPKIGIFGALMALGGFLAVRYVQRNRAAQVPAARELSRWEGEGGTVATPSVAPSGSVTAAIAGPSTPDTAHGANGSAHPNGKDGAWPFPRS</sequence>
<feature type="compositionally biased region" description="Polar residues" evidence="1">
    <location>
        <begin position="49"/>
        <end position="59"/>
    </location>
</feature>
<reference evidence="4 5" key="1">
    <citation type="submission" date="2016-10" db="EMBL/GenBank/DDBJ databases">
        <authorList>
            <person name="de Groot N.N."/>
        </authorList>
    </citation>
    <scope>NUCLEOTIDE SEQUENCE [LARGE SCALE GENOMIC DNA]</scope>
    <source>
        <strain evidence="4 5">LMG 27731</strain>
    </source>
</reference>
<reference evidence="3 6" key="2">
    <citation type="submission" date="2021-02" db="EMBL/GenBank/DDBJ databases">
        <authorList>
            <person name="Vanwijnsberghe S."/>
        </authorList>
    </citation>
    <scope>NUCLEOTIDE SEQUENCE [LARGE SCALE GENOMIC DNA]</scope>
    <source>
        <strain evidence="3 6">R-69658</strain>
    </source>
</reference>
<feature type="transmembrane region" description="Helical" evidence="2">
    <location>
        <begin position="6"/>
        <end position="24"/>
    </location>
</feature>
<keyword evidence="2" id="KW-0472">Membrane</keyword>
<evidence type="ECO:0000313" key="3">
    <source>
        <dbReference type="EMBL" id="CAE6789355.1"/>
    </source>
</evidence>
<evidence type="ECO:0000313" key="4">
    <source>
        <dbReference type="EMBL" id="SFU24717.1"/>
    </source>
</evidence>
<dbReference type="RefSeq" id="WP_093643831.1">
    <property type="nucleotide sequence ID" value="NZ_CAJNAU010000044.1"/>
</dbReference>
<organism evidence="4 5">
    <name type="scientific">Paraburkholderia aspalathi</name>
    <dbReference type="NCBI Taxonomy" id="1324617"/>
    <lineage>
        <taxon>Bacteria</taxon>
        <taxon>Pseudomonadati</taxon>
        <taxon>Pseudomonadota</taxon>
        <taxon>Betaproteobacteria</taxon>
        <taxon>Burkholderiales</taxon>
        <taxon>Burkholderiaceae</taxon>
        <taxon>Paraburkholderia</taxon>
    </lineage>
</organism>
<gene>
    <name evidence="3" type="ORF">R69658_04437</name>
    <name evidence="4" type="ORF">SAMN05192563_102926</name>
</gene>
<accession>A0A1I7ELD4</accession>
<keyword evidence="2" id="KW-0812">Transmembrane</keyword>
<evidence type="ECO:0000256" key="1">
    <source>
        <dbReference type="SAM" id="MobiDB-lite"/>
    </source>
</evidence>
<name>A0A1I7ELD4_9BURK</name>
<evidence type="ECO:0000313" key="5">
    <source>
        <dbReference type="Proteomes" id="UP000198844"/>
    </source>
</evidence>
<dbReference type="Proteomes" id="UP000674425">
    <property type="component" value="Unassembled WGS sequence"/>
</dbReference>
<dbReference type="OrthoDB" id="9100881at2"/>
<keyword evidence="2" id="KW-1133">Transmembrane helix</keyword>
<protein>
    <submittedName>
        <fullName evidence="4">Uncharacterized protein</fullName>
    </submittedName>
</protein>
<evidence type="ECO:0000256" key="2">
    <source>
        <dbReference type="SAM" id="Phobius"/>
    </source>
</evidence>
<evidence type="ECO:0000313" key="6">
    <source>
        <dbReference type="Proteomes" id="UP000674425"/>
    </source>
</evidence>
<feature type="region of interest" description="Disordered" evidence="1">
    <location>
        <begin position="42"/>
        <end position="93"/>
    </location>
</feature>
<dbReference type="Proteomes" id="UP000198844">
    <property type="component" value="Unassembled WGS sequence"/>
</dbReference>
<keyword evidence="6" id="KW-1185">Reference proteome</keyword>
<dbReference type="AlphaFoldDB" id="A0A1I7ELD4"/>